<dbReference type="Proteomes" id="UP001139461">
    <property type="component" value="Unassembled WGS sequence"/>
</dbReference>
<evidence type="ECO:0000313" key="2">
    <source>
        <dbReference type="Proteomes" id="UP001139461"/>
    </source>
</evidence>
<dbReference type="InterPro" id="IPR054207">
    <property type="entry name" value="DUF6913"/>
</dbReference>
<comment type="caution">
    <text evidence="1">The sequence shown here is derived from an EMBL/GenBank/DDBJ whole genome shotgun (WGS) entry which is preliminary data.</text>
</comment>
<reference evidence="1" key="1">
    <citation type="submission" date="2021-09" db="EMBL/GenBank/DDBJ databases">
        <title>Genome of Aequorivita sp. strain F47161.</title>
        <authorList>
            <person name="Wang Y."/>
        </authorList>
    </citation>
    <scope>NUCLEOTIDE SEQUENCE</scope>
    <source>
        <strain evidence="1">F47161</strain>
    </source>
</reference>
<name>A0A9X1QZ58_9FLAO</name>
<dbReference type="Pfam" id="PF21857">
    <property type="entry name" value="DUF6913"/>
    <property type="match status" value="1"/>
</dbReference>
<protein>
    <submittedName>
        <fullName evidence="1">Uncharacterized protein</fullName>
    </submittedName>
</protein>
<gene>
    <name evidence="1" type="ORF">K8089_13515</name>
</gene>
<organism evidence="1 2">
    <name type="scientific">Aequorivita vitellina</name>
    <dbReference type="NCBI Taxonomy" id="2874475"/>
    <lineage>
        <taxon>Bacteria</taxon>
        <taxon>Pseudomonadati</taxon>
        <taxon>Bacteroidota</taxon>
        <taxon>Flavobacteriia</taxon>
        <taxon>Flavobacteriales</taxon>
        <taxon>Flavobacteriaceae</taxon>
        <taxon>Aequorivita</taxon>
    </lineage>
</organism>
<evidence type="ECO:0000313" key="1">
    <source>
        <dbReference type="EMBL" id="MCG2420042.1"/>
    </source>
</evidence>
<dbReference type="EMBL" id="JAIRBA010000031">
    <property type="protein sequence ID" value="MCG2420042.1"/>
    <property type="molecule type" value="Genomic_DNA"/>
</dbReference>
<dbReference type="AlphaFoldDB" id="A0A9X1QZ58"/>
<proteinExistence type="predicted"/>
<accession>A0A9X1QZ58</accession>
<keyword evidence="2" id="KW-1185">Reference proteome</keyword>
<sequence>MLKKVKQKSLKKHIDKNLSKRDFSKRNEPLKSLGFVVDEAFFNDFEKLYEFGAALGLQPKDVKIFSFIETRKKLPSLRQNQITNKEFTWRGEIKSQNALEFLELPFDVLIGFYPGKHEYLSAMVVQSKAKFTIGFKGADERLYDLLLAVAPLKLDDFKSEVIKYLKIFKKI</sequence>
<dbReference type="RefSeq" id="WP_237603825.1">
    <property type="nucleotide sequence ID" value="NZ_JAIRBA010000031.1"/>
</dbReference>